<dbReference type="EMBL" id="LJIG01001354">
    <property type="protein sequence ID" value="KRT85586.1"/>
    <property type="molecule type" value="Genomic_DNA"/>
</dbReference>
<feature type="compositionally biased region" description="Low complexity" evidence="1">
    <location>
        <begin position="289"/>
        <end position="307"/>
    </location>
</feature>
<comment type="caution">
    <text evidence="2">The sequence shown here is derived from an EMBL/GenBank/DDBJ whole genome shotgun (WGS) entry which is preliminary data.</text>
</comment>
<evidence type="ECO:0000313" key="2">
    <source>
        <dbReference type="EMBL" id="KRT85586.1"/>
    </source>
</evidence>
<feature type="region of interest" description="Disordered" evidence="1">
    <location>
        <begin position="218"/>
        <end position="321"/>
    </location>
</feature>
<accession>A0A0T6BE29</accession>
<proteinExistence type="predicted"/>
<gene>
    <name evidence="2" type="ORF">AMK59_732</name>
</gene>
<name>A0A0T6BE29_9SCAR</name>
<feature type="region of interest" description="Disordered" evidence="1">
    <location>
        <begin position="19"/>
        <end position="87"/>
    </location>
</feature>
<organism evidence="2 3">
    <name type="scientific">Oryctes borbonicus</name>
    <dbReference type="NCBI Taxonomy" id="1629725"/>
    <lineage>
        <taxon>Eukaryota</taxon>
        <taxon>Metazoa</taxon>
        <taxon>Ecdysozoa</taxon>
        <taxon>Arthropoda</taxon>
        <taxon>Hexapoda</taxon>
        <taxon>Insecta</taxon>
        <taxon>Pterygota</taxon>
        <taxon>Neoptera</taxon>
        <taxon>Endopterygota</taxon>
        <taxon>Coleoptera</taxon>
        <taxon>Polyphaga</taxon>
        <taxon>Scarabaeiformia</taxon>
        <taxon>Scarabaeidae</taxon>
        <taxon>Dynastinae</taxon>
        <taxon>Oryctes</taxon>
    </lineage>
</organism>
<feature type="region of interest" description="Disordered" evidence="1">
    <location>
        <begin position="337"/>
        <end position="365"/>
    </location>
</feature>
<sequence length="559" mass="61107">FFPLIPIQVPRNFISTAIPHKGGSSIPLPGSALPARRCPPDKVRPVAGSSRASSPAMSMIPRGPPAAPSNSPYQTNSVQQQQQQQKNNNSMLDKLKLFKSTDRPAPAPTNGKRTSSSSGVSSARSEKSDSSASLEPNVDLKPIRNSCRVKQQRPSTKTTVVKNSPIPGKKDVTVSKAAKTAQDVEKHAYKVANLNSKLAEPKAKVSGGNKRLECNDLSGKSPQLPPQNAMHAPNTGIPKPTAAIKGTSKAPREGSLKSPTVSREGSQASISTKPTIALVSPMKIENQLSESSHSASTGHHSNSSESSVIYKPSSESGSEHNVLVTNRKETLGYLEEVSELPPDNHQSTTKLEITSEKTNDENIDQNNELKPEENMKLKPDAFIPNFPHKDIYQNLQHDQLYHQSNNIYHHFHNYQNNISSSQLTPNEKNHAYQNKIIQEIYQEEKQLNTASHGEEDGINVEPMRPLLRGYCSTLTLPARPRHYPRVQPDGGADYCEISLVNGYLSDGEVLRNPAAREICDGYMSEGGAALYARRLQTMPAQMPNAENNSAIPEYNRQCG</sequence>
<feature type="compositionally biased region" description="Polar residues" evidence="1">
    <location>
        <begin position="148"/>
        <end position="162"/>
    </location>
</feature>
<dbReference type="OrthoDB" id="2161974at2759"/>
<dbReference type="AlphaFoldDB" id="A0A0T6BE29"/>
<feature type="region of interest" description="Disordered" evidence="1">
    <location>
        <begin position="100"/>
        <end position="140"/>
    </location>
</feature>
<feature type="non-terminal residue" evidence="2">
    <location>
        <position position="1"/>
    </location>
</feature>
<feature type="compositionally biased region" description="Polar residues" evidence="1">
    <location>
        <begin position="257"/>
        <end position="274"/>
    </location>
</feature>
<dbReference type="Proteomes" id="UP000051574">
    <property type="component" value="Unassembled WGS sequence"/>
</dbReference>
<reference evidence="2 3" key="1">
    <citation type="submission" date="2015-09" db="EMBL/GenBank/DDBJ databases">
        <title>Draft genome of the scarab beetle Oryctes borbonicus.</title>
        <authorList>
            <person name="Meyer J.M."/>
            <person name="Markov G.V."/>
            <person name="Baskaran P."/>
            <person name="Herrmann M."/>
            <person name="Sommer R.J."/>
            <person name="Roedelsperger C."/>
        </authorList>
    </citation>
    <scope>NUCLEOTIDE SEQUENCE [LARGE SCALE GENOMIC DNA]</scope>
    <source>
        <strain evidence="2">OB123</strain>
        <tissue evidence="2">Whole animal</tissue>
    </source>
</reference>
<evidence type="ECO:0000313" key="3">
    <source>
        <dbReference type="Proteomes" id="UP000051574"/>
    </source>
</evidence>
<evidence type="ECO:0000256" key="1">
    <source>
        <dbReference type="SAM" id="MobiDB-lite"/>
    </source>
</evidence>
<keyword evidence="3" id="KW-1185">Reference proteome</keyword>
<feature type="compositionally biased region" description="Polar residues" evidence="1">
    <location>
        <begin position="68"/>
        <end position="78"/>
    </location>
</feature>
<protein>
    <submittedName>
        <fullName evidence="2">Uncharacterized protein</fullName>
    </submittedName>
</protein>
<feature type="region of interest" description="Disordered" evidence="1">
    <location>
        <begin position="148"/>
        <end position="167"/>
    </location>
</feature>